<proteinExistence type="predicted"/>
<sequence>MRIHWVEDFAWAHQGGGEVHCTTNAFRDISADRSWWRAPAEADTVGPTG</sequence>
<dbReference type="EMBL" id="SGWQ01000002">
    <property type="protein sequence ID" value="RZS43462.1"/>
    <property type="molecule type" value="Genomic_DNA"/>
</dbReference>
<comment type="caution">
    <text evidence="1">The sequence shown here is derived from an EMBL/GenBank/DDBJ whole genome shotgun (WGS) entry which is preliminary data.</text>
</comment>
<name>A0A4Q7L5E4_9PSEU</name>
<gene>
    <name evidence="1" type="ORF">EV193_102442</name>
</gene>
<dbReference type="Gene3D" id="3.75.10.10">
    <property type="entry name" value="L-arginine/glycine Amidinotransferase, Chain A"/>
    <property type="match status" value="1"/>
</dbReference>
<evidence type="ECO:0000313" key="2">
    <source>
        <dbReference type="Proteomes" id="UP000294257"/>
    </source>
</evidence>
<dbReference type="OrthoDB" id="249764at2"/>
<organism evidence="1 2">
    <name type="scientific">Herbihabitans rhizosphaerae</name>
    <dbReference type="NCBI Taxonomy" id="1872711"/>
    <lineage>
        <taxon>Bacteria</taxon>
        <taxon>Bacillati</taxon>
        <taxon>Actinomycetota</taxon>
        <taxon>Actinomycetes</taxon>
        <taxon>Pseudonocardiales</taxon>
        <taxon>Pseudonocardiaceae</taxon>
        <taxon>Herbihabitans</taxon>
    </lineage>
</organism>
<accession>A0A4Q7L5E4</accession>
<keyword evidence="2" id="KW-1185">Reference proteome</keyword>
<dbReference type="Proteomes" id="UP000294257">
    <property type="component" value="Unassembled WGS sequence"/>
</dbReference>
<reference evidence="1 2" key="1">
    <citation type="submission" date="2019-02" db="EMBL/GenBank/DDBJ databases">
        <title>Genomic Encyclopedia of Type Strains, Phase IV (KMG-IV): sequencing the most valuable type-strain genomes for metagenomic binning, comparative biology and taxonomic classification.</title>
        <authorList>
            <person name="Goeker M."/>
        </authorList>
    </citation>
    <scope>NUCLEOTIDE SEQUENCE [LARGE SCALE GENOMIC DNA]</scope>
    <source>
        <strain evidence="1 2">DSM 101727</strain>
    </source>
</reference>
<protein>
    <submittedName>
        <fullName evidence="1">Protein-arginine deiminase (PAD)</fullName>
    </submittedName>
</protein>
<evidence type="ECO:0000313" key="1">
    <source>
        <dbReference type="EMBL" id="RZS43462.1"/>
    </source>
</evidence>
<dbReference type="AlphaFoldDB" id="A0A4Q7L5E4"/>